<dbReference type="InterPro" id="IPR050266">
    <property type="entry name" value="AB_hydrolase_sf"/>
</dbReference>
<dbReference type="PANTHER" id="PTHR43798:SF28">
    <property type="entry name" value="AB HYDROLASE-1 DOMAIN-CONTAINING PROTEIN"/>
    <property type="match status" value="1"/>
</dbReference>
<feature type="domain" description="AB hydrolase-1" evidence="1">
    <location>
        <begin position="32"/>
        <end position="133"/>
    </location>
</feature>
<dbReference type="RefSeq" id="WP_268047860.1">
    <property type="nucleotide sequence ID" value="NZ_JAPQES010000001.1"/>
</dbReference>
<reference evidence="2" key="1">
    <citation type="submission" date="2022-12" db="EMBL/GenBank/DDBJ databases">
        <authorList>
            <person name="Wang J."/>
        </authorList>
    </citation>
    <scope>NUCLEOTIDE SEQUENCE</scope>
    <source>
        <strain evidence="2">HY-42-06</strain>
    </source>
</reference>
<sequence length="265" mass="30207">MTQNGMLSNITINYNGKQLKSSTKFRKGNNKLIVFIHGLGCSKESFEDVWYSSNFKNYSILTFDLIGFGNSSKPHDFSYTIEEQAEICKLLLDKFQYPTIHIVAHSMGGAVGLLLTEMIKDNLASFINVEGNLIGEDCGISRRTAKISFEKFKNNMFNRLKFVAKSSDESDSKLWAKMLETSDPLGFYKTSESLVEWSDSNKLLKIFHSLQLNKSYIYGDKNSQMNILDELIDIKKISISNSGHFVMNDNPSEFYQTIYKLLANR</sequence>
<dbReference type="Pfam" id="PF00561">
    <property type="entry name" value="Abhydrolase_1"/>
    <property type="match status" value="1"/>
</dbReference>
<proteinExistence type="predicted"/>
<dbReference type="SUPFAM" id="SSF53474">
    <property type="entry name" value="alpha/beta-Hydrolases"/>
    <property type="match status" value="1"/>
</dbReference>
<accession>A0ABT4CKB1</accession>
<evidence type="ECO:0000259" key="1">
    <source>
        <dbReference type="Pfam" id="PF00561"/>
    </source>
</evidence>
<dbReference type="InterPro" id="IPR000073">
    <property type="entry name" value="AB_hydrolase_1"/>
</dbReference>
<evidence type="ECO:0000313" key="2">
    <source>
        <dbReference type="EMBL" id="MCY6369482.1"/>
    </source>
</evidence>
<name>A0ABT4CKB1_9CLOT</name>
<evidence type="ECO:0000313" key="3">
    <source>
        <dbReference type="Proteomes" id="UP001079657"/>
    </source>
</evidence>
<dbReference type="InterPro" id="IPR029058">
    <property type="entry name" value="AB_hydrolase_fold"/>
</dbReference>
<keyword evidence="3" id="KW-1185">Reference proteome</keyword>
<protein>
    <submittedName>
        <fullName evidence="2">Alpha/beta fold hydrolase</fullName>
    </submittedName>
</protein>
<comment type="caution">
    <text evidence="2">The sequence shown here is derived from an EMBL/GenBank/DDBJ whole genome shotgun (WGS) entry which is preliminary data.</text>
</comment>
<organism evidence="2 3">
    <name type="scientific">Clostridium ganghwense</name>
    <dbReference type="NCBI Taxonomy" id="312089"/>
    <lineage>
        <taxon>Bacteria</taxon>
        <taxon>Bacillati</taxon>
        <taxon>Bacillota</taxon>
        <taxon>Clostridia</taxon>
        <taxon>Eubacteriales</taxon>
        <taxon>Clostridiaceae</taxon>
        <taxon>Clostridium</taxon>
    </lineage>
</organism>
<keyword evidence="2" id="KW-0378">Hydrolase</keyword>
<dbReference type="PANTHER" id="PTHR43798">
    <property type="entry name" value="MONOACYLGLYCEROL LIPASE"/>
    <property type="match status" value="1"/>
</dbReference>
<dbReference type="Proteomes" id="UP001079657">
    <property type="component" value="Unassembled WGS sequence"/>
</dbReference>
<dbReference type="Gene3D" id="3.40.50.1820">
    <property type="entry name" value="alpha/beta hydrolase"/>
    <property type="match status" value="1"/>
</dbReference>
<dbReference type="GO" id="GO:0016787">
    <property type="term" value="F:hydrolase activity"/>
    <property type="evidence" value="ECO:0007669"/>
    <property type="project" value="UniProtKB-KW"/>
</dbReference>
<dbReference type="PRINTS" id="PR00111">
    <property type="entry name" value="ABHYDROLASE"/>
</dbReference>
<gene>
    <name evidence="2" type="ORF">OXH55_02325</name>
</gene>
<dbReference type="EMBL" id="JAPQES010000001">
    <property type="protein sequence ID" value="MCY6369482.1"/>
    <property type="molecule type" value="Genomic_DNA"/>
</dbReference>